<dbReference type="PANTHER" id="PTHR42776">
    <property type="entry name" value="SERINE PEPTIDASE S9 FAMILY MEMBER"/>
    <property type="match status" value="1"/>
</dbReference>
<keyword evidence="4" id="KW-1185">Reference proteome</keyword>
<proteinExistence type="predicted"/>
<dbReference type="AlphaFoldDB" id="A0A7U4QKL0"/>
<dbReference type="PANTHER" id="PTHR42776:SF27">
    <property type="entry name" value="DIPEPTIDYL PEPTIDASE FAMILY MEMBER 6"/>
    <property type="match status" value="1"/>
</dbReference>
<organism evidence="3 4">
    <name type="scientific">Desulfofervidus auxilii</name>
    <dbReference type="NCBI Taxonomy" id="1621989"/>
    <lineage>
        <taxon>Bacteria</taxon>
        <taxon>Pseudomonadati</taxon>
        <taxon>Thermodesulfobacteriota</taxon>
        <taxon>Candidatus Desulfofervidia</taxon>
        <taxon>Candidatus Desulfofervidales</taxon>
        <taxon>Candidatus Desulfofervidaceae</taxon>
        <taxon>Candidatus Desulfofervidus</taxon>
    </lineage>
</organism>
<evidence type="ECO:0000259" key="2">
    <source>
        <dbReference type="Pfam" id="PF20434"/>
    </source>
</evidence>
<dbReference type="KEGG" id="daw:HS1_001255"/>
<protein>
    <submittedName>
        <fullName evidence="3">Peptidase S9 prolyl oligopeptidase</fullName>
    </submittedName>
</protein>
<keyword evidence="1" id="KW-0378">Hydrolase</keyword>
<dbReference type="Gene3D" id="3.40.50.1820">
    <property type="entry name" value="alpha/beta hydrolase"/>
    <property type="match status" value="1"/>
</dbReference>
<dbReference type="GO" id="GO:0004252">
    <property type="term" value="F:serine-type endopeptidase activity"/>
    <property type="evidence" value="ECO:0007669"/>
    <property type="project" value="TreeGrafter"/>
</dbReference>
<feature type="domain" description="BD-FAE-like" evidence="2">
    <location>
        <begin position="38"/>
        <end position="215"/>
    </location>
</feature>
<name>A0A7U4QKL0_DESA2</name>
<evidence type="ECO:0000313" key="4">
    <source>
        <dbReference type="Proteomes" id="UP000070560"/>
    </source>
</evidence>
<evidence type="ECO:0000256" key="1">
    <source>
        <dbReference type="ARBA" id="ARBA00022801"/>
    </source>
</evidence>
<dbReference type="OrthoDB" id="9771666at2"/>
<dbReference type="Pfam" id="PF20434">
    <property type="entry name" value="BD-FAE"/>
    <property type="match status" value="1"/>
</dbReference>
<evidence type="ECO:0000313" key="3">
    <source>
        <dbReference type="EMBL" id="AMM41059.1"/>
    </source>
</evidence>
<dbReference type="RefSeq" id="WP_066062488.1">
    <property type="nucleotide sequence ID" value="NZ_CP013015.1"/>
</dbReference>
<accession>A0A7U4QKL0</accession>
<reference evidence="3 4" key="1">
    <citation type="submission" date="2015-10" db="EMBL/GenBank/DDBJ databases">
        <title>Candidatus Desulfofervidus auxilii, a hydrogenotrophic sulfate-reducing bacterium involved in the thermophilic anaerobic oxidation of methane.</title>
        <authorList>
            <person name="Krukenberg V."/>
            <person name="Richter M."/>
            <person name="Wegener G."/>
        </authorList>
    </citation>
    <scope>NUCLEOTIDE SEQUENCE [LARGE SCALE GENOMIC DNA]</scope>
    <source>
        <strain evidence="3 4">HS1</strain>
    </source>
</reference>
<dbReference type="EMBL" id="CP013015">
    <property type="protein sequence ID" value="AMM41059.1"/>
    <property type="molecule type" value="Genomic_DNA"/>
</dbReference>
<sequence>MNRFCFLGCILFFLLRASMEEQCIHIDYKNTSLFLKKTHGLKALVLIHGGKASTESAKAMCERYIPAFPEYDLISIDYRFSGFGGKELDDVINGIRYAHSLSIPEVYLLGESHGGYLALMAGAKEKISGIIDAYGITDLIAMKEYTEKENTQLNTDWQDYIQATLKECAKIGLETCLKKRSPYFGAYKIEAPVLLLHGTEDEIVPVNQSERLVEQFRHTGKKNFKFIALAGYSHGFSLLEGKVYHIIKDFLNTID</sequence>
<gene>
    <name evidence="3" type="ORF">HS1_001255</name>
</gene>
<dbReference type="Proteomes" id="UP000070560">
    <property type="component" value="Chromosome"/>
</dbReference>
<dbReference type="InterPro" id="IPR029058">
    <property type="entry name" value="AB_hydrolase_fold"/>
</dbReference>
<dbReference type="InterPro" id="IPR049492">
    <property type="entry name" value="BD-FAE-like_dom"/>
</dbReference>
<dbReference type="SUPFAM" id="SSF53474">
    <property type="entry name" value="alpha/beta-Hydrolases"/>
    <property type="match status" value="1"/>
</dbReference>